<dbReference type="InterPro" id="IPR013926">
    <property type="entry name" value="CGI121/TPRKB"/>
</dbReference>
<dbReference type="PANTHER" id="PTHR15840">
    <property type="entry name" value="CGI-121 FAMILY MEMBER"/>
    <property type="match status" value="1"/>
</dbReference>
<comment type="subcellular location">
    <subcellularLocation>
        <location evidence="1">Nucleus</location>
    </subcellularLocation>
</comment>
<evidence type="ECO:0000256" key="7">
    <source>
        <dbReference type="ARBA" id="ARBA00025043"/>
    </source>
</evidence>
<dbReference type="GO" id="GO:0000408">
    <property type="term" value="C:EKC/KEOPS complex"/>
    <property type="evidence" value="ECO:0007669"/>
    <property type="project" value="TreeGrafter"/>
</dbReference>
<proteinExistence type="inferred from homology"/>
<comment type="function">
    <text evidence="7">Component of the EKC/KEOPS complex that is required for the formation of a threonylcarbamoyl group on adenosine at position 37 (t(6)A37) in tRNAs that read codons beginning with adenine. The complex is probably involved in the transfer of the threonylcarbamoyl moiety of threonylcarbamoyl-AMP (TC-AMP) to the N6 group of A37. CGI121 acts as an allosteric effector that regulates the t(6)A activity of the complex. The EKC/KEOPS complex also promotes both telomere uncapping and telomere elongation. The complex is required for efficient recruitment of transcriptional coactivators. CGI121 is not required for tRNA modification.</text>
</comment>
<dbReference type="SUPFAM" id="SSF143870">
    <property type="entry name" value="PF0523-like"/>
    <property type="match status" value="1"/>
</dbReference>
<gene>
    <name evidence="9" type="ORF">B0I36DRAFT_82638</name>
</gene>
<reference evidence="9" key="1">
    <citation type="journal article" date="2021" name="Nat. Commun.">
        <title>Genetic determinants of endophytism in the Arabidopsis root mycobiome.</title>
        <authorList>
            <person name="Mesny F."/>
            <person name="Miyauchi S."/>
            <person name="Thiergart T."/>
            <person name="Pickel B."/>
            <person name="Atanasova L."/>
            <person name="Karlsson M."/>
            <person name="Huettel B."/>
            <person name="Barry K.W."/>
            <person name="Haridas S."/>
            <person name="Chen C."/>
            <person name="Bauer D."/>
            <person name="Andreopoulos W."/>
            <person name="Pangilinan J."/>
            <person name="LaButti K."/>
            <person name="Riley R."/>
            <person name="Lipzen A."/>
            <person name="Clum A."/>
            <person name="Drula E."/>
            <person name="Henrissat B."/>
            <person name="Kohler A."/>
            <person name="Grigoriev I.V."/>
            <person name="Martin F.M."/>
            <person name="Hacquard S."/>
        </authorList>
    </citation>
    <scope>NUCLEOTIDE SEQUENCE</scope>
    <source>
        <strain evidence="9">MPI-CAGE-CH-0230</strain>
    </source>
</reference>
<dbReference type="InterPro" id="IPR036504">
    <property type="entry name" value="CGI121/TPRKB_sf"/>
</dbReference>
<organism evidence="9 10">
    <name type="scientific">Microdochium trichocladiopsis</name>
    <dbReference type="NCBI Taxonomy" id="1682393"/>
    <lineage>
        <taxon>Eukaryota</taxon>
        <taxon>Fungi</taxon>
        <taxon>Dikarya</taxon>
        <taxon>Ascomycota</taxon>
        <taxon>Pezizomycotina</taxon>
        <taxon>Sordariomycetes</taxon>
        <taxon>Xylariomycetidae</taxon>
        <taxon>Xylariales</taxon>
        <taxon>Microdochiaceae</taxon>
        <taxon>Microdochium</taxon>
    </lineage>
</organism>
<dbReference type="GeneID" id="70192950"/>
<evidence type="ECO:0000256" key="2">
    <source>
        <dbReference type="ARBA" id="ARBA00005546"/>
    </source>
</evidence>
<name>A0A9P9BQ91_9PEZI</name>
<dbReference type="OrthoDB" id="329139at2759"/>
<evidence type="ECO:0000313" key="10">
    <source>
        <dbReference type="Proteomes" id="UP000756346"/>
    </source>
</evidence>
<accession>A0A9P9BQ91</accession>
<evidence type="ECO:0000256" key="4">
    <source>
        <dbReference type="ARBA" id="ARBA00016009"/>
    </source>
</evidence>
<keyword evidence="6 8" id="KW-0539">Nucleus</keyword>
<evidence type="ECO:0000256" key="3">
    <source>
        <dbReference type="ARBA" id="ARBA00015316"/>
    </source>
</evidence>
<keyword evidence="5" id="KW-0819">tRNA processing</keyword>
<evidence type="ECO:0000256" key="1">
    <source>
        <dbReference type="ARBA" id="ARBA00004123"/>
    </source>
</evidence>
<protein>
    <recommendedName>
        <fullName evidence="4">EKC/KEOPS complex subunit CGI121</fullName>
    </recommendedName>
    <alternativeName>
        <fullName evidence="3">EKC/KEOPS complex subunit cgi121</fullName>
    </alternativeName>
</protein>
<comment type="similarity">
    <text evidence="2 8">Belongs to the CGI121/TPRKB family.</text>
</comment>
<dbReference type="PANTHER" id="PTHR15840:SF10">
    <property type="entry name" value="EKC_KEOPS COMPLEX SUBUNIT TPRKB"/>
    <property type="match status" value="1"/>
</dbReference>
<evidence type="ECO:0000256" key="5">
    <source>
        <dbReference type="ARBA" id="ARBA00022694"/>
    </source>
</evidence>
<dbReference type="EMBL" id="JAGTJQ010000003">
    <property type="protein sequence ID" value="KAH7034633.1"/>
    <property type="molecule type" value="Genomic_DNA"/>
</dbReference>
<dbReference type="Gene3D" id="3.30.2380.10">
    <property type="entry name" value="CGI121/TPRKB"/>
    <property type="match status" value="1"/>
</dbReference>
<dbReference type="Proteomes" id="UP000756346">
    <property type="component" value="Unassembled WGS sequence"/>
</dbReference>
<sequence length="208" mass="22450">MASLETIQLEHVPATHSVHVAVYKDVQNADFLQQQLLARNQEFEYAFIDASCVVSRLQVLAAVHKAIMIQSGGNMKTPNIHSEIVCSLSPTNNISEAYRRFGITPTSKDMIIVKVLISSSSSQAATTTSTSTAETVAAHLTAHVQGQPAPFTDAVIAQSTDWAKVRKYYKLNSGVAVLDALPKGEAGEDARRREVETLVLGGMALRGL</sequence>
<dbReference type="AlphaFoldDB" id="A0A9P9BQ91"/>
<evidence type="ECO:0000256" key="6">
    <source>
        <dbReference type="ARBA" id="ARBA00023242"/>
    </source>
</evidence>
<dbReference type="GO" id="GO:0005829">
    <property type="term" value="C:cytosol"/>
    <property type="evidence" value="ECO:0007669"/>
    <property type="project" value="TreeGrafter"/>
</dbReference>
<dbReference type="Pfam" id="PF08617">
    <property type="entry name" value="CGI-121"/>
    <property type="match status" value="1"/>
</dbReference>
<dbReference type="GO" id="GO:0005634">
    <property type="term" value="C:nucleus"/>
    <property type="evidence" value="ECO:0007669"/>
    <property type="project" value="UniProtKB-SubCell"/>
</dbReference>
<dbReference type="RefSeq" id="XP_046014726.1">
    <property type="nucleotide sequence ID" value="XM_046163404.1"/>
</dbReference>
<evidence type="ECO:0000313" key="9">
    <source>
        <dbReference type="EMBL" id="KAH7034633.1"/>
    </source>
</evidence>
<evidence type="ECO:0000256" key="8">
    <source>
        <dbReference type="RuleBase" id="RU004398"/>
    </source>
</evidence>
<comment type="caution">
    <text evidence="9">The sequence shown here is derived from an EMBL/GenBank/DDBJ whole genome shotgun (WGS) entry which is preliminary data.</text>
</comment>
<dbReference type="GO" id="GO:0002949">
    <property type="term" value="P:tRNA threonylcarbamoyladenosine modification"/>
    <property type="evidence" value="ECO:0007669"/>
    <property type="project" value="TreeGrafter"/>
</dbReference>
<keyword evidence="10" id="KW-1185">Reference proteome</keyword>